<keyword evidence="2" id="KW-0472">Membrane</keyword>
<evidence type="ECO:0000313" key="4">
    <source>
        <dbReference type="Proteomes" id="UP000677611"/>
    </source>
</evidence>
<feature type="transmembrane region" description="Helical" evidence="2">
    <location>
        <begin position="158"/>
        <end position="176"/>
    </location>
</feature>
<proteinExistence type="predicted"/>
<feature type="transmembrane region" description="Helical" evidence="2">
    <location>
        <begin position="53"/>
        <end position="73"/>
    </location>
</feature>
<comment type="caution">
    <text evidence="3">The sequence shown here is derived from an EMBL/GenBank/DDBJ whole genome shotgun (WGS) entry which is preliminary data.</text>
</comment>
<organism evidence="3 4">
    <name type="scientific">Bacillus arachidis</name>
    <dbReference type="NCBI Taxonomy" id="2819290"/>
    <lineage>
        <taxon>Bacteria</taxon>
        <taxon>Bacillati</taxon>
        <taxon>Bacillota</taxon>
        <taxon>Bacilli</taxon>
        <taxon>Bacillales</taxon>
        <taxon>Bacillaceae</taxon>
        <taxon>Bacillus</taxon>
    </lineage>
</organism>
<keyword evidence="4" id="KW-1185">Reference proteome</keyword>
<evidence type="ECO:0000313" key="3">
    <source>
        <dbReference type="EMBL" id="MBO1624758.1"/>
    </source>
</evidence>
<feature type="transmembrane region" description="Helical" evidence="2">
    <location>
        <begin position="116"/>
        <end position="138"/>
    </location>
</feature>
<feature type="transmembrane region" description="Helical" evidence="2">
    <location>
        <begin position="182"/>
        <end position="207"/>
    </location>
</feature>
<feature type="transmembrane region" description="Helical" evidence="2">
    <location>
        <begin position="85"/>
        <end position="104"/>
    </location>
</feature>
<feature type="transmembrane region" description="Helical" evidence="2">
    <location>
        <begin position="28"/>
        <end position="47"/>
    </location>
</feature>
<evidence type="ECO:0008006" key="5">
    <source>
        <dbReference type="Google" id="ProtNLM"/>
    </source>
</evidence>
<keyword evidence="2" id="KW-0812">Transmembrane</keyword>
<gene>
    <name evidence="3" type="ORF">J4P90_05770</name>
</gene>
<feature type="compositionally biased region" description="Basic residues" evidence="1">
    <location>
        <begin position="224"/>
        <end position="235"/>
    </location>
</feature>
<feature type="region of interest" description="Disordered" evidence="1">
    <location>
        <begin position="223"/>
        <end position="262"/>
    </location>
</feature>
<dbReference type="EMBL" id="JAGDQJ010000007">
    <property type="protein sequence ID" value="MBO1624758.1"/>
    <property type="molecule type" value="Genomic_DNA"/>
</dbReference>
<reference evidence="3 4" key="1">
    <citation type="submission" date="2021-03" db="EMBL/GenBank/DDBJ databases">
        <title>Identification of novel Bacillus strains.</title>
        <authorList>
            <person name="Xiao Z."/>
            <person name="Li Y."/>
            <person name="Shen J."/>
        </authorList>
    </citation>
    <scope>NUCLEOTIDE SEQUENCE [LARGE SCALE GENOMIC DNA]</scope>
    <source>
        <strain evidence="3 4">SY8</strain>
    </source>
</reference>
<name>A0ABS3NUZ4_9BACI</name>
<evidence type="ECO:0000256" key="2">
    <source>
        <dbReference type="SAM" id="Phobius"/>
    </source>
</evidence>
<accession>A0ABS3NUZ4</accession>
<keyword evidence="2" id="KW-1133">Transmembrane helix</keyword>
<dbReference type="Proteomes" id="UP000677611">
    <property type="component" value="Unassembled WGS sequence"/>
</dbReference>
<protein>
    <recommendedName>
        <fullName evidence="5">Group-specific protein</fullName>
    </recommendedName>
</protein>
<sequence>MRCIMDKYNGNNIDDCIRILIPFDIRNIVGAFVWFFMNVLLLIILFIFPPRSIYSYAALPFYVICNLWGIWILIYKPRQPQLQHLLYTGFVAFSISICSFIAVQKLAYEFVELESPLFFILSLIAYGFVVYKSVLFWIKYFTARLRKITDQDVKIPKIVFFSGLGYMIGQVGIGFLSQKSMAIVLIILSSFFSVAFLSLSTHLYFYFDFKKQFMASRHINIPKPQKKPKLSRKERRQSMASGHVNIPNSKKKPKLSRKEKIQ</sequence>
<evidence type="ECO:0000256" key="1">
    <source>
        <dbReference type="SAM" id="MobiDB-lite"/>
    </source>
</evidence>